<dbReference type="AlphaFoldDB" id="A0A6H1TZQ8"/>
<accession>A0A6H1TZQ8</accession>
<dbReference type="Proteomes" id="UP000500857">
    <property type="component" value="Chromosome"/>
</dbReference>
<dbReference type="RefSeq" id="WP_168570225.1">
    <property type="nucleotide sequence ID" value="NZ_CP051167.1"/>
</dbReference>
<feature type="region of interest" description="Disordered" evidence="1">
    <location>
        <begin position="1"/>
        <end position="45"/>
    </location>
</feature>
<keyword evidence="3" id="KW-1185">Reference proteome</keyword>
<evidence type="ECO:0000313" key="3">
    <source>
        <dbReference type="Proteomes" id="UP000500857"/>
    </source>
</evidence>
<reference evidence="2 3" key="1">
    <citation type="submission" date="2020-04" db="EMBL/GenBank/DDBJ databases">
        <authorList>
            <person name="Basu S."/>
            <person name="Maruthanayagam V."/>
            <person name="Chakraborty S."/>
            <person name="Pramanik A."/>
            <person name="Mukherjee J."/>
            <person name="Brink B."/>
        </authorList>
    </citation>
    <scope>NUCLEOTIDE SEQUENCE [LARGE SCALE GENOMIC DNA]</scope>
    <source>
        <strain evidence="2 3">AP17</strain>
    </source>
</reference>
<feature type="compositionally biased region" description="Basic and acidic residues" evidence="1">
    <location>
        <begin position="1"/>
        <end position="16"/>
    </location>
</feature>
<dbReference type="KEGG" id="oxy:HCG48_17065"/>
<protein>
    <submittedName>
        <fullName evidence="2">Uncharacterized protein</fullName>
    </submittedName>
</protein>
<sequence>MYTRSRDTDETGDRLPPHPSEAYRSFPATATQIERTVPHDSIPTP</sequence>
<gene>
    <name evidence="2" type="ORF">HCG48_17065</name>
</gene>
<proteinExistence type="predicted"/>
<evidence type="ECO:0000256" key="1">
    <source>
        <dbReference type="SAM" id="MobiDB-lite"/>
    </source>
</evidence>
<dbReference type="EMBL" id="CP051167">
    <property type="protein sequence ID" value="QIZ72074.1"/>
    <property type="molecule type" value="Genomic_DNA"/>
</dbReference>
<name>A0A6H1TZQ8_9CYAN</name>
<evidence type="ECO:0000313" key="2">
    <source>
        <dbReference type="EMBL" id="QIZ72074.1"/>
    </source>
</evidence>
<organism evidence="2 3">
    <name type="scientific">Oxynema aestuarii AP17</name>
    <dbReference type="NCBI Taxonomy" id="2064643"/>
    <lineage>
        <taxon>Bacteria</taxon>
        <taxon>Bacillati</taxon>
        <taxon>Cyanobacteriota</taxon>
        <taxon>Cyanophyceae</taxon>
        <taxon>Oscillatoriophycideae</taxon>
        <taxon>Oscillatoriales</taxon>
        <taxon>Oscillatoriaceae</taxon>
        <taxon>Oxynema</taxon>
        <taxon>Oxynema aestuarii</taxon>
    </lineage>
</organism>